<feature type="transmembrane region" description="Helical" evidence="1">
    <location>
        <begin position="261"/>
        <end position="279"/>
    </location>
</feature>
<accession>A0A5C8NKT9</accession>
<keyword evidence="1" id="KW-0812">Transmembrane</keyword>
<feature type="transmembrane region" description="Helical" evidence="1">
    <location>
        <begin position="168"/>
        <end position="189"/>
    </location>
</feature>
<feature type="transmembrane region" description="Helical" evidence="1">
    <location>
        <begin position="196"/>
        <end position="214"/>
    </location>
</feature>
<protein>
    <submittedName>
        <fullName evidence="2">ABC transporter permease</fullName>
    </submittedName>
</protein>
<dbReference type="Proteomes" id="UP000321571">
    <property type="component" value="Unassembled WGS sequence"/>
</dbReference>
<evidence type="ECO:0000313" key="2">
    <source>
        <dbReference type="EMBL" id="TXL61858.1"/>
    </source>
</evidence>
<feature type="transmembrane region" description="Helical" evidence="1">
    <location>
        <begin position="21"/>
        <end position="44"/>
    </location>
</feature>
<organism evidence="2 3">
    <name type="scientific">Aeromicrobium terrae</name>
    <dbReference type="NCBI Taxonomy" id="2498846"/>
    <lineage>
        <taxon>Bacteria</taxon>
        <taxon>Bacillati</taxon>
        <taxon>Actinomycetota</taxon>
        <taxon>Actinomycetes</taxon>
        <taxon>Propionibacteriales</taxon>
        <taxon>Nocardioidaceae</taxon>
        <taxon>Aeromicrobium</taxon>
    </lineage>
</organism>
<evidence type="ECO:0000256" key="1">
    <source>
        <dbReference type="SAM" id="Phobius"/>
    </source>
</evidence>
<dbReference type="EMBL" id="VDUX01000002">
    <property type="protein sequence ID" value="TXL61858.1"/>
    <property type="molecule type" value="Genomic_DNA"/>
</dbReference>
<name>A0A5C8NKT9_9ACTN</name>
<feature type="transmembrane region" description="Helical" evidence="1">
    <location>
        <begin position="123"/>
        <end position="148"/>
    </location>
</feature>
<sequence>MNATHVLDVTRAQLFALVRRPAAWTIVAALAVLNQVFSFLIPYISYRSSDPSGFDAGATPEELLRGTLPAEIVPNTLGGFPVFAGALTLAFGAILLGSEYGWGTFKTIATQRPSRMSILAGQVLTIVTAVAAIVALLFVLSAVTSTAIALGEDRSTALPSVGHLANGYLGGVLILSVWALVGGVLAVALRSVALPVGLGIVWALGIENLVSAMADSVLDALQPVRDVFPGVNAGSLVAALTPEQIGTPPPGVSDAVSGGRAVATLVAYLVVAVLAGAWFHRHRDVS</sequence>
<keyword evidence="1" id="KW-0472">Membrane</keyword>
<keyword evidence="1" id="KW-1133">Transmembrane helix</keyword>
<evidence type="ECO:0000313" key="3">
    <source>
        <dbReference type="Proteomes" id="UP000321571"/>
    </source>
</evidence>
<keyword evidence="3" id="KW-1185">Reference proteome</keyword>
<dbReference type="OrthoDB" id="3376858at2"/>
<dbReference type="AlphaFoldDB" id="A0A5C8NKT9"/>
<comment type="caution">
    <text evidence="2">The sequence shown here is derived from an EMBL/GenBank/DDBJ whole genome shotgun (WGS) entry which is preliminary data.</text>
</comment>
<gene>
    <name evidence="2" type="ORF">FHP06_03795</name>
</gene>
<dbReference type="RefSeq" id="WP_147683994.1">
    <property type="nucleotide sequence ID" value="NZ_VDUX01000002.1"/>
</dbReference>
<feature type="transmembrane region" description="Helical" evidence="1">
    <location>
        <begin position="82"/>
        <end position="102"/>
    </location>
</feature>
<reference evidence="2 3" key="1">
    <citation type="submission" date="2019-06" db="EMBL/GenBank/DDBJ databases">
        <title>Aeromicrobium sp. nov., isolated from a maize field.</title>
        <authorList>
            <person name="Lin S.-Y."/>
            <person name="Tsai C.-F."/>
            <person name="Young C.-C."/>
        </authorList>
    </citation>
    <scope>NUCLEOTIDE SEQUENCE [LARGE SCALE GENOMIC DNA]</scope>
    <source>
        <strain evidence="2 3">CC-CFT486</strain>
    </source>
</reference>
<proteinExistence type="predicted"/>